<dbReference type="Gene3D" id="3.30.1490.480">
    <property type="entry name" value="Endolytic murein transglycosylase"/>
    <property type="match status" value="1"/>
</dbReference>
<evidence type="ECO:0000256" key="2">
    <source>
        <dbReference type="ARBA" id="ARBA00022692"/>
    </source>
</evidence>
<sequence>MKKLLVIILFSFIGVFSYFFLDILRYADISANTDQEIFVVVPPGQRFSLTSEQLHQAGIIKNPYKFRLLARIKGHDKKIKAGEYRLSSAMSPNEILDIMAKGKVFLCKLTLPEGYDLHQIASTVAKLGLGSEKEFLAAATDTDFIHEKGINAWTFEGYLFPDTYYFPKGVTAKKMISTLVSRFWSVFTPEWKEQAEKLKLSVHQVVTLASIIEKETGVAAERPVISSVFHNRLKKRMRLQSDPTVIYGIKDFNGNITRKHLKTLTPYNTYKIKGLPPGPIANPGAESIKSALWPADTSYLYFVSKKDSTHKFSKTLKDHNRAVRKYQLSK</sequence>
<dbReference type="Gene3D" id="3.30.160.60">
    <property type="entry name" value="Classic Zinc Finger"/>
    <property type="match status" value="1"/>
</dbReference>
<evidence type="ECO:0000256" key="7">
    <source>
        <dbReference type="HAMAP-Rule" id="MF_02065"/>
    </source>
</evidence>
<keyword evidence="4 7" id="KW-0472">Membrane</keyword>
<keyword evidence="5 7" id="KW-0456">Lyase</keyword>
<dbReference type="PANTHER" id="PTHR30518:SF2">
    <property type="entry name" value="ENDOLYTIC MUREIN TRANSGLYCOSYLASE"/>
    <property type="match status" value="1"/>
</dbReference>
<keyword evidence="1 7" id="KW-1003">Cell membrane</keyword>
<keyword evidence="3 7" id="KW-1133">Transmembrane helix</keyword>
<accession>A0A975BX78</accession>
<dbReference type="GO" id="GO:0071555">
    <property type="term" value="P:cell wall organization"/>
    <property type="evidence" value="ECO:0007669"/>
    <property type="project" value="UniProtKB-KW"/>
</dbReference>
<keyword evidence="6 7" id="KW-0961">Cell wall biogenesis/degradation</keyword>
<gene>
    <name evidence="7" type="primary">mltG</name>
    <name evidence="8" type="ORF">dnm_094840</name>
</gene>
<dbReference type="Proteomes" id="UP000663722">
    <property type="component" value="Chromosome"/>
</dbReference>
<comment type="similarity">
    <text evidence="7">Belongs to the transglycosylase MltG family.</text>
</comment>
<dbReference type="AlphaFoldDB" id="A0A975BX78"/>
<evidence type="ECO:0000256" key="1">
    <source>
        <dbReference type="ARBA" id="ARBA00022475"/>
    </source>
</evidence>
<dbReference type="EMBL" id="CP061800">
    <property type="protein sequence ID" value="QTA93383.1"/>
    <property type="molecule type" value="Genomic_DNA"/>
</dbReference>
<dbReference type="GO" id="GO:0008932">
    <property type="term" value="F:lytic endotransglycosylase activity"/>
    <property type="evidence" value="ECO:0007669"/>
    <property type="project" value="UniProtKB-UniRule"/>
</dbReference>
<evidence type="ECO:0000256" key="5">
    <source>
        <dbReference type="ARBA" id="ARBA00023239"/>
    </source>
</evidence>
<dbReference type="KEGG" id="dmm:dnm_094840"/>
<evidence type="ECO:0000313" key="9">
    <source>
        <dbReference type="Proteomes" id="UP000663722"/>
    </source>
</evidence>
<name>A0A975BX78_9BACT</name>
<dbReference type="Pfam" id="PF02618">
    <property type="entry name" value="YceG"/>
    <property type="match status" value="1"/>
</dbReference>
<dbReference type="EC" id="4.2.2.29" evidence="7"/>
<evidence type="ECO:0000313" key="8">
    <source>
        <dbReference type="EMBL" id="QTA93383.1"/>
    </source>
</evidence>
<dbReference type="GO" id="GO:0009252">
    <property type="term" value="P:peptidoglycan biosynthetic process"/>
    <property type="evidence" value="ECO:0007669"/>
    <property type="project" value="UniProtKB-UniRule"/>
</dbReference>
<organism evidence="8 9">
    <name type="scientific">Desulfonema magnum</name>
    <dbReference type="NCBI Taxonomy" id="45655"/>
    <lineage>
        <taxon>Bacteria</taxon>
        <taxon>Pseudomonadati</taxon>
        <taxon>Thermodesulfobacteriota</taxon>
        <taxon>Desulfobacteria</taxon>
        <taxon>Desulfobacterales</taxon>
        <taxon>Desulfococcaceae</taxon>
        <taxon>Desulfonema</taxon>
    </lineage>
</organism>
<dbReference type="PANTHER" id="PTHR30518">
    <property type="entry name" value="ENDOLYTIC MUREIN TRANSGLYCOSYLASE"/>
    <property type="match status" value="1"/>
</dbReference>
<dbReference type="HAMAP" id="MF_02065">
    <property type="entry name" value="MltG"/>
    <property type="match status" value="1"/>
</dbReference>
<reference evidence="8" key="1">
    <citation type="journal article" date="2021" name="Microb. Physiol.">
        <title>Proteogenomic Insights into the Physiology of Marine, Sulfate-Reducing, Filamentous Desulfonema limicola and Desulfonema magnum.</title>
        <authorList>
            <person name="Schnaars V."/>
            <person name="Wohlbrand L."/>
            <person name="Scheve S."/>
            <person name="Hinrichs C."/>
            <person name="Reinhardt R."/>
            <person name="Rabus R."/>
        </authorList>
    </citation>
    <scope>NUCLEOTIDE SEQUENCE</scope>
    <source>
        <strain evidence="8">4be13</strain>
    </source>
</reference>
<dbReference type="NCBIfam" id="TIGR00247">
    <property type="entry name" value="endolytic transglycosylase MltG"/>
    <property type="match status" value="1"/>
</dbReference>
<dbReference type="CDD" id="cd08010">
    <property type="entry name" value="MltG_like"/>
    <property type="match status" value="1"/>
</dbReference>
<proteinExistence type="inferred from homology"/>
<comment type="catalytic activity">
    <reaction evidence="7">
        <text>a peptidoglycan chain = a peptidoglycan chain with N-acetyl-1,6-anhydromuramyl-[peptide] at the reducing end + a peptidoglycan chain with N-acetylglucosamine at the non-reducing end.</text>
        <dbReference type="EC" id="4.2.2.29"/>
    </reaction>
</comment>
<evidence type="ECO:0000256" key="3">
    <source>
        <dbReference type="ARBA" id="ARBA00022989"/>
    </source>
</evidence>
<keyword evidence="9" id="KW-1185">Reference proteome</keyword>
<evidence type="ECO:0000256" key="4">
    <source>
        <dbReference type="ARBA" id="ARBA00023136"/>
    </source>
</evidence>
<feature type="site" description="Important for catalytic activity" evidence="7">
    <location>
        <position position="215"/>
    </location>
</feature>
<evidence type="ECO:0000256" key="6">
    <source>
        <dbReference type="ARBA" id="ARBA00023316"/>
    </source>
</evidence>
<protein>
    <recommendedName>
        <fullName evidence="7">Endolytic murein transglycosylase</fullName>
        <ecNumber evidence="7">4.2.2.29</ecNumber>
    </recommendedName>
    <alternativeName>
        <fullName evidence="7">Peptidoglycan lytic transglycosylase</fullName>
    </alternativeName>
    <alternativeName>
        <fullName evidence="7">Peptidoglycan polymerization terminase</fullName>
    </alternativeName>
</protein>
<comment type="function">
    <text evidence="7">Functions as a peptidoglycan terminase that cleaves nascent peptidoglycan strands endolytically to terminate their elongation.</text>
</comment>
<dbReference type="InterPro" id="IPR003770">
    <property type="entry name" value="MLTG-like"/>
</dbReference>
<dbReference type="GO" id="GO:0005886">
    <property type="term" value="C:plasma membrane"/>
    <property type="evidence" value="ECO:0007669"/>
    <property type="project" value="UniProtKB-UniRule"/>
</dbReference>
<keyword evidence="2 7" id="KW-0812">Transmembrane</keyword>